<keyword evidence="4" id="KW-0547">Nucleotide-binding</keyword>
<dbReference type="GO" id="GO:0004792">
    <property type="term" value="F:thiosulfate-cyanide sulfurtransferase activity"/>
    <property type="evidence" value="ECO:0007669"/>
    <property type="project" value="TreeGrafter"/>
</dbReference>
<comment type="catalytic activity">
    <reaction evidence="6">
        <text>[molybdopterin-synthase sulfur-carrier protein]-C-terminal Gly-Gly + ATP + H(+) = [molybdopterin-synthase sulfur-carrier protein]-C-terminal Gly-Gly-AMP + diphosphate</text>
        <dbReference type="Rhea" id="RHEA:43616"/>
        <dbReference type="Rhea" id="RHEA-COMP:12159"/>
        <dbReference type="Rhea" id="RHEA-COMP:12202"/>
        <dbReference type="ChEBI" id="CHEBI:15378"/>
        <dbReference type="ChEBI" id="CHEBI:30616"/>
        <dbReference type="ChEBI" id="CHEBI:33019"/>
        <dbReference type="ChEBI" id="CHEBI:90618"/>
        <dbReference type="ChEBI" id="CHEBI:90778"/>
        <dbReference type="EC" id="2.7.7.80"/>
    </reaction>
</comment>
<evidence type="ECO:0000259" key="14">
    <source>
        <dbReference type="PROSITE" id="PS50206"/>
    </source>
</evidence>
<sequence>MSVNIDDDELKRYARQLRLPDMSIVAQTRLKKARVLIVGAGGLGNPVAISLAAAGTGNIGIVDDDTVEISNLHRQTAFTDNDIGRSKSQALCEYIRKVNPYVNATPYDEKLTILNARRLFSQYEIIIDACDNFETRYLINDTCVLLKKPNVSAAIFNHEGQLSNYVLNGGPCLRCLFPEPPPAELAPNCAEAGVLNTLSNTFGALQANEAIKLITASQKPLNGELVHFNLSNFEFNKLSFARDPHCKICNQNQSIRQKVSLYLSLHQIDQDDQSPAHVWTYQTLRNKFANDEPFTVVDIREENELGDVEFQADYHIPYSELSLSNRSFKKIKTPVVFCCLFGKNSLFAAMKMNTLDSQKYYSLKGGILNLTEKDRWDKI</sequence>
<dbReference type="PANTHER" id="PTHR10953:SF102">
    <property type="entry name" value="ADENYLYLTRANSFERASE AND SULFURTRANSFERASE MOCS3"/>
    <property type="match status" value="1"/>
</dbReference>
<keyword evidence="5" id="KW-0067">ATP-binding</keyword>
<evidence type="ECO:0000313" key="15">
    <source>
        <dbReference type="EMBL" id="KJZ11425.1"/>
    </source>
</evidence>
<dbReference type="InterPro" id="IPR001763">
    <property type="entry name" value="Rhodanese-like_dom"/>
</dbReference>
<evidence type="ECO:0000256" key="6">
    <source>
        <dbReference type="ARBA" id="ARBA00052218"/>
    </source>
</evidence>
<comment type="function">
    <text evidence="7">Catalyzes the adenylation by ATP of the carboxyl group of the C-terminal glycine of sulfur carrier protein MoaD.</text>
</comment>
<reference evidence="15 16" key="1">
    <citation type="journal article" date="2015" name="BMC Genomics">
        <title>Genome mining reveals unlocked bioactive potential of marine Gram-negative bacteria.</title>
        <authorList>
            <person name="Machado H."/>
            <person name="Sonnenschein E.C."/>
            <person name="Melchiorsen J."/>
            <person name="Gram L."/>
        </authorList>
    </citation>
    <scope>NUCLEOTIDE SEQUENCE [LARGE SCALE GENOMIC DNA]</scope>
    <source>
        <strain evidence="15 16">S2471</strain>
    </source>
</reference>
<dbReference type="Pfam" id="PF00899">
    <property type="entry name" value="ThiF"/>
    <property type="match status" value="1"/>
</dbReference>
<name>A0A0F4QW10_9GAMM</name>
<comment type="pathway">
    <text evidence="1">Cofactor biosynthesis; molybdopterin biosynthesis.</text>
</comment>
<comment type="subunit">
    <text evidence="8">Homodimer. Forms a stable heterotetrameric complex of 2 MoeB and 2 MoaD during adenylation of MoaD.</text>
</comment>
<dbReference type="OrthoDB" id="9804286at2"/>
<evidence type="ECO:0000256" key="4">
    <source>
        <dbReference type="ARBA" id="ARBA00022741"/>
    </source>
</evidence>
<dbReference type="GO" id="GO:0061605">
    <property type="term" value="F:molybdopterin-synthase adenylyltransferase activity"/>
    <property type="evidence" value="ECO:0007669"/>
    <property type="project" value="UniProtKB-EC"/>
</dbReference>
<evidence type="ECO:0000256" key="3">
    <source>
        <dbReference type="ARBA" id="ARBA00022679"/>
    </source>
</evidence>
<dbReference type="RefSeq" id="WP_046004049.1">
    <property type="nucleotide sequence ID" value="NZ_JXYA01000010.1"/>
</dbReference>
<comment type="similarity">
    <text evidence="2">Belongs to the HesA/MoeB/ThiF family.</text>
</comment>
<dbReference type="CDD" id="cd00158">
    <property type="entry name" value="RHOD"/>
    <property type="match status" value="1"/>
</dbReference>
<dbReference type="Gene3D" id="3.40.250.10">
    <property type="entry name" value="Rhodanese-like domain"/>
    <property type="match status" value="1"/>
</dbReference>
<evidence type="ECO:0000256" key="7">
    <source>
        <dbReference type="ARBA" id="ARBA00055169"/>
    </source>
</evidence>
<dbReference type="InterPro" id="IPR035985">
    <property type="entry name" value="Ubiquitin-activating_enz"/>
</dbReference>
<dbReference type="GO" id="GO:0008641">
    <property type="term" value="F:ubiquitin-like modifier activating enzyme activity"/>
    <property type="evidence" value="ECO:0007669"/>
    <property type="project" value="InterPro"/>
</dbReference>
<accession>A0A0F4QW10</accession>
<dbReference type="GO" id="GO:0005524">
    <property type="term" value="F:ATP binding"/>
    <property type="evidence" value="ECO:0007669"/>
    <property type="project" value="UniProtKB-KW"/>
</dbReference>
<dbReference type="SUPFAM" id="SSF69572">
    <property type="entry name" value="Activating enzymes of the ubiquitin-like proteins"/>
    <property type="match status" value="1"/>
</dbReference>
<dbReference type="EMBL" id="JXYA01000010">
    <property type="protein sequence ID" value="KJZ11425.1"/>
    <property type="molecule type" value="Genomic_DNA"/>
</dbReference>
<dbReference type="PROSITE" id="PS50206">
    <property type="entry name" value="RHODANESE_3"/>
    <property type="match status" value="1"/>
</dbReference>
<proteinExistence type="inferred from homology"/>
<dbReference type="Proteomes" id="UP000033452">
    <property type="component" value="Unassembled WGS sequence"/>
</dbReference>
<dbReference type="GO" id="GO:0005829">
    <property type="term" value="C:cytosol"/>
    <property type="evidence" value="ECO:0007669"/>
    <property type="project" value="TreeGrafter"/>
</dbReference>
<evidence type="ECO:0000256" key="11">
    <source>
        <dbReference type="ARBA" id="ARBA00075110"/>
    </source>
</evidence>
<dbReference type="InterPro" id="IPR000594">
    <property type="entry name" value="ThiF_NAD_FAD-bd"/>
</dbReference>
<evidence type="ECO:0000256" key="10">
    <source>
        <dbReference type="ARBA" id="ARBA00073635"/>
    </source>
</evidence>
<dbReference type="FunFam" id="3.40.50.720:FF:000033">
    <property type="entry name" value="Adenylyltransferase and sulfurtransferase MOCS3"/>
    <property type="match status" value="1"/>
</dbReference>
<dbReference type="EC" id="2.7.7.80" evidence="9"/>
<dbReference type="Gene3D" id="3.40.50.720">
    <property type="entry name" value="NAD(P)-binding Rossmann-like Domain"/>
    <property type="match status" value="1"/>
</dbReference>
<evidence type="ECO:0000256" key="8">
    <source>
        <dbReference type="ARBA" id="ARBA00063809"/>
    </source>
</evidence>
<evidence type="ECO:0000313" key="16">
    <source>
        <dbReference type="Proteomes" id="UP000033452"/>
    </source>
</evidence>
<dbReference type="InterPro" id="IPR045886">
    <property type="entry name" value="ThiF/MoeB/HesA"/>
</dbReference>
<dbReference type="GO" id="GO:0008146">
    <property type="term" value="F:sulfotransferase activity"/>
    <property type="evidence" value="ECO:0007669"/>
    <property type="project" value="TreeGrafter"/>
</dbReference>
<keyword evidence="16" id="KW-1185">Reference proteome</keyword>
<evidence type="ECO:0000256" key="13">
    <source>
        <dbReference type="ARBA" id="ARBA00078531"/>
    </source>
</evidence>
<comment type="caution">
    <text evidence="15">The sequence shown here is derived from an EMBL/GenBank/DDBJ whole genome shotgun (WGS) entry which is preliminary data.</text>
</comment>
<evidence type="ECO:0000256" key="9">
    <source>
        <dbReference type="ARBA" id="ARBA00066884"/>
    </source>
</evidence>
<evidence type="ECO:0000256" key="1">
    <source>
        <dbReference type="ARBA" id="ARBA00005046"/>
    </source>
</evidence>
<dbReference type="PATRIC" id="fig|43658.5.peg.1252"/>
<feature type="domain" description="Rhodanese" evidence="14">
    <location>
        <begin position="290"/>
        <end position="379"/>
    </location>
</feature>
<evidence type="ECO:0000256" key="2">
    <source>
        <dbReference type="ARBA" id="ARBA00009919"/>
    </source>
</evidence>
<dbReference type="SUPFAM" id="SSF52821">
    <property type="entry name" value="Rhodanese/Cell cycle control phosphatase"/>
    <property type="match status" value="1"/>
</dbReference>
<organism evidence="15 16">
    <name type="scientific">Pseudoalteromonas rubra</name>
    <dbReference type="NCBI Taxonomy" id="43658"/>
    <lineage>
        <taxon>Bacteria</taxon>
        <taxon>Pseudomonadati</taxon>
        <taxon>Pseudomonadota</taxon>
        <taxon>Gammaproteobacteria</taxon>
        <taxon>Alteromonadales</taxon>
        <taxon>Pseudoalteromonadaceae</taxon>
        <taxon>Pseudoalteromonas</taxon>
    </lineage>
</organism>
<dbReference type="InterPro" id="IPR036873">
    <property type="entry name" value="Rhodanese-like_dom_sf"/>
</dbReference>
<evidence type="ECO:0000256" key="12">
    <source>
        <dbReference type="ARBA" id="ARBA00075328"/>
    </source>
</evidence>
<evidence type="ECO:0000256" key="5">
    <source>
        <dbReference type="ARBA" id="ARBA00022840"/>
    </source>
</evidence>
<dbReference type="AlphaFoldDB" id="A0A0F4QW10"/>
<keyword evidence="3" id="KW-0808">Transferase</keyword>
<dbReference type="PANTHER" id="PTHR10953">
    <property type="entry name" value="UBIQUITIN-ACTIVATING ENZYME E1"/>
    <property type="match status" value="1"/>
</dbReference>
<gene>
    <name evidence="15" type="ORF">TW77_05980</name>
</gene>
<dbReference type="CDD" id="cd00757">
    <property type="entry name" value="ThiF_MoeB_HesA_family"/>
    <property type="match status" value="1"/>
</dbReference>
<protein>
    <recommendedName>
        <fullName evidence="10">Molybdopterin-synthase adenylyltransferase</fullName>
        <ecNumber evidence="9">2.7.7.80</ecNumber>
    </recommendedName>
    <alternativeName>
        <fullName evidence="13">MoaD protein adenylase</fullName>
    </alternativeName>
    <alternativeName>
        <fullName evidence="11">Molybdopterin-converting factor subunit 1 adenylase</fullName>
    </alternativeName>
    <alternativeName>
        <fullName evidence="12">Sulfur carrier protein MoaD adenylyltransferase</fullName>
    </alternativeName>
</protein>